<name>A0A9Q0QUZ8_9MAGN</name>
<evidence type="ECO:0000313" key="2">
    <source>
        <dbReference type="Proteomes" id="UP001141806"/>
    </source>
</evidence>
<accession>A0A9Q0QUZ8</accession>
<dbReference type="AlphaFoldDB" id="A0A9Q0QUZ8"/>
<proteinExistence type="predicted"/>
<sequence length="117" mass="13837">MPDQAVSYRSPKKHFVFLHFICIYYFRSDVGWSSTNWNRHYSLGKFGKRNVEKKGYSWWRSDLIEASLLSLFVHLEIIETDGNSENGKEEVKRKLSCFECIGLDEDHRVLNFPCLQL</sequence>
<keyword evidence="2" id="KW-1185">Reference proteome</keyword>
<evidence type="ECO:0000313" key="1">
    <source>
        <dbReference type="EMBL" id="KAJ4972792.1"/>
    </source>
</evidence>
<reference evidence="1" key="1">
    <citation type="journal article" date="2023" name="Plant J.">
        <title>The genome of the king protea, Protea cynaroides.</title>
        <authorList>
            <person name="Chang J."/>
            <person name="Duong T.A."/>
            <person name="Schoeman C."/>
            <person name="Ma X."/>
            <person name="Roodt D."/>
            <person name="Barker N."/>
            <person name="Li Z."/>
            <person name="Van de Peer Y."/>
            <person name="Mizrachi E."/>
        </authorList>
    </citation>
    <scope>NUCLEOTIDE SEQUENCE</scope>
    <source>
        <tissue evidence="1">Young leaves</tissue>
    </source>
</reference>
<dbReference type="EMBL" id="JAMYWD010000004">
    <property type="protein sequence ID" value="KAJ4972792.1"/>
    <property type="molecule type" value="Genomic_DNA"/>
</dbReference>
<organism evidence="1 2">
    <name type="scientific">Protea cynaroides</name>
    <dbReference type="NCBI Taxonomy" id="273540"/>
    <lineage>
        <taxon>Eukaryota</taxon>
        <taxon>Viridiplantae</taxon>
        <taxon>Streptophyta</taxon>
        <taxon>Embryophyta</taxon>
        <taxon>Tracheophyta</taxon>
        <taxon>Spermatophyta</taxon>
        <taxon>Magnoliopsida</taxon>
        <taxon>Proteales</taxon>
        <taxon>Proteaceae</taxon>
        <taxon>Protea</taxon>
    </lineage>
</organism>
<gene>
    <name evidence="1" type="ORF">NE237_005966</name>
</gene>
<comment type="caution">
    <text evidence="1">The sequence shown here is derived from an EMBL/GenBank/DDBJ whole genome shotgun (WGS) entry which is preliminary data.</text>
</comment>
<dbReference type="Proteomes" id="UP001141806">
    <property type="component" value="Unassembled WGS sequence"/>
</dbReference>
<protein>
    <submittedName>
        <fullName evidence="1">Uncharacterized protein</fullName>
    </submittedName>
</protein>